<dbReference type="Proteomes" id="UP000268192">
    <property type="component" value="Chromosome"/>
</dbReference>
<feature type="compositionally biased region" description="Low complexity" evidence="1">
    <location>
        <begin position="37"/>
        <end position="56"/>
    </location>
</feature>
<dbReference type="Pfam" id="PF09539">
    <property type="entry name" value="DUF2385"/>
    <property type="match status" value="1"/>
</dbReference>
<organism evidence="2 3">
    <name type="scientific">Georhizobium profundi</name>
    <dbReference type="NCBI Taxonomy" id="2341112"/>
    <lineage>
        <taxon>Bacteria</taxon>
        <taxon>Pseudomonadati</taxon>
        <taxon>Pseudomonadota</taxon>
        <taxon>Alphaproteobacteria</taxon>
        <taxon>Hyphomicrobiales</taxon>
        <taxon>Rhizobiaceae</taxon>
        <taxon>Georhizobium</taxon>
    </lineage>
</organism>
<name>A0A3S9B6A5_9HYPH</name>
<protein>
    <submittedName>
        <fullName evidence="2">TIGR02301 family protein</fullName>
    </submittedName>
</protein>
<reference evidence="2 3" key="1">
    <citation type="submission" date="2018-09" db="EMBL/GenBank/DDBJ databases">
        <title>Marinorhizobium profundi gen. nov., sp. nov., isolated from a deep-sea sediment sample from the New Britain Trench and proposal of Marinorhizobiaceae fam. nov. in the order Rhizobiales of the class Alphaproteobacteria.</title>
        <authorList>
            <person name="Cao J."/>
        </authorList>
    </citation>
    <scope>NUCLEOTIDE SEQUENCE [LARGE SCALE GENOMIC DNA]</scope>
    <source>
        <strain evidence="2 3">WS11</strain>
    </source>
</reference>
<accession>A0A3S9B6A5</accession>
<gene>
    <name evidence="2" type="ORF">D5400_15475</name>
</gene>
<dbReference type="InterPro" id="IPR012645">
    <property type="entry name" value="CHP02301"/>
</dbReference>
<evidence type="ECO:0000313" key="3">
    <source>
        <dbReference type="Proteomes" id="UP000268192"/>
    </source>
</evidence>
<keyword evidence="3" id="KW-1185">Reference proteome</keyword>
<dbReference type="AlphaFoldDB" id="A0A3S9B6A5"/>
<dbReference type="NCBIfam" id="TIGR02301">
    <property type="entry name" value="TIGR02301 family protein"/>
    <property type="match status" value="1"/>
</dbReference>
<sequence length="178" mass="18997">MTLTGTGKTIRLPHSSLVALLLAVLILLPVIDPSAAQEPAAPEATESTDEATTTPQPTAPPPPEVPYDDRLIRLSEIVGSVHYLQALCRTEPASDADDNQEAASSSDESDWRALMEQLIAAEAPEAARSARLTAAFNRGYRSFASVYTRCTPSAEAARARYRSEGATLASEIIARFGN</sequence>
<evidence type="ECO:0000256" key="1">
    <source>
        <dbReference type="SAM" id="MobiDB-lite"/>
    </source>
</evidence>
<dbReference type="KEGG" id="abaw:D5400_15475"/>
<evidence type="ECO:0000313" key="2">
    <source>
        <dbReference type="EMBL" id="AZN72482.1"/>
    </source>
</evidence>
<feature type="region of interest" description="Disordered" evidence="1">
    <location>
        <begin position="37"/>
        <end position="67"/>
    </location>
</feature>
<dbReference type="OrthoDB" id="8481666at2"/>
<proteinExistence type="predicted"/>
<dbReference type="EMBL" id="CP032509">
    <property type="protein sequence ID" value="AZN72482.1"/>
    <property type="molecule type" value="Genomic_DNA"/>
</dbReference>